<dbReference type="InterPro" id="IPR013783">
    <property type="entry name" value="Ig-like_fold"/>
</dbReference>
<protein>
    <recommendedName>
        <fullName evidence="1">LTD domain-containing protein</fullName>
    </recommendedName>
</protein>
<organism evidence="2">
    <name type="scientific">marine metagenome</name>
    <dbReference type="NCBI Taxonomy" id="408172"/>
    <lineage>
        <taxon>unclassified sequences</taxon>
        <taxon>metagenomes</taxon>
        <taxon>ecological metagenomes</taxon>
    </lineage>
</organism>
<evidence type="ECO:0000313" key="2">
    <source>
        <dbReference type="EMBL" id="SVE02936.1"/>
    </source>
</evidence>
<evidence type="ECO:0000259" key="1">
    <source>
        <dbReference type="Pfam" id="PF00932"/>
    </source>
</evidence>
<dbReference type="AlphaFoldDB" id="A0A383A4X3"/>
<dbReference type="Gene3D" id="2.60.40.10">
    <property type="entry name" value="Immunoglobulins"/>
    <property type="match status" value="1"/>
</dbReference>
<accession>A0A383A4X3</accession>
<proteinExistence type="predicted"/>
<feature type="domain" description="LTD" evidence="1">
    <location>
        <begin position="2"/>
        <end position="109"/>
    </location>
</feature>
<feature type="non-terminal residue" evidence="2">
    <location>
        <position position="1"/>
    </location>
</feature>
<reference evidence="2" key="1">
    <citation type="submission" date="2018-05" db="EMBL/GenBank/DDBJ databases">
        <authorList>
            <person name="Lanie J.A."/>
            <person name="Ng W.-L."/>
            <person name="Kazmierczak K.M."/>
            <person name="Andrzejewski T.M."/>
            <person name="Davidsen T.M."/>
            <person name="Wayne K.J."/>
            <person name="Tettelin H."/>
            <person name="Glass J.I."/>
            <person name="Rusch D."/>
            <person name="Podicherti R."/>
            <person name="Tsui H.-C.T."/>
            <person name="Winkler M.E."/>
        </authorList>
    </citation>
    <scope>NUCLEOTIDE SEQUENCE</scope>
</reference>
<dbReference type="Pfam" id="PF00932">
    <property type="entry name" value="LTD"/>
    <property type="match status" value="1"/>
</dbReference>
<name>A0A383A4X3_9ZZZZ</name>
<dbReference type="InterPro" id="IPR001322">
    <property type="entry name" value="Lamin_tail_dom"/>
</dbReference>
<dbReference type="SUPFAM" id="SSF74853">
    <property type="entry name" value="Lamin A/C globular tail domain"/>
    <property type="match status" value="1"/>
</dbReference>
<feature type="non-terminal residue" evidence="2">
    <location>
        <position position="253"/>
    </location>
</feature>
<sequence>LLMINEFLPQPKSDQCEYIELVYHGSSPLNIQDWRVTDENTGSNYTLPTFTIEQSDLIVIAGDSTLLNIVPANVLYIVPQGGFPVLNNTGDEIRIFDPFETLIDSLYYTDDWGYMDGISMEKILPSYQSEDPVSWKPCTDDFGITPGAGNSVTPLNVDGTIISDSIVHEPEFPQHDQNITIIISIANVGLSTISGIITIEDNDEEISTTSTPPITSGDTTIVDVTVQPLSSGIHPLTILLDIPQDTNPENDVA</sequence>
<dbReference type="EMBL" id="UINC01189305">
    <property type="protein sequence ID" value="SVE02936.1"/>
    <property type="molecule type" value="Genomic_DNA"/>
</dbReference>
<dbReference type="InterPro" id="IPR036415">
    <property type="entry name" value="Lamin_tail_dom_sf"/>
</dbReference>
<gene>
    <name evidence="2" type="ORF">METZ01_LOCUS455790</name>
</gene>